<dbReference type="Proteomes" id="UP001066276">
    <property type="component" value="Chromosome 6"/>
</dbReference>
<keyword evidence="2" id="KW-0677">Repeat</keyword>
<evidence type="ECO:0000313" key="3">
    <source>
        <dbReference type="EMBL" id="KAJ1145430.1"/>
    </source>
</evidence>
<dbReference type="PRINTS" id="PR00019">
    <property type="entry name" value="LEURICHRPT"/>
</dbReference>
<dbReference type="PANTHER" id="PTHR24369">
    <property type="entry name" value="ANTIGEN BSP, PUTATIVE-RELATED"/>
    <property type="match status" value="1"/>
</dbReference>
<keyword evidence="1" id="KW-0433">Leucine-rich repeat</keyword>
<evidence type="ECO:0000313" key="4">
    <source>
        <dbReference type="Proteomes" id="UP001066276"/>
    </source>
</evidence>
<dbReference type="InterPro" id="IPR050541">
    <property type="entry name" value="LRR_TM_domain-containing"/>
</dbReference>
<sequence>MSTNLNWICNMCNLVSRKLAKDLALCYWRHRRTGKTGGGVNCTGKGLRFVPENISPLTTTLVLARNDISALQPNSFRRLARLQRLELQNNVISLLDAQAFVGLWNLQYLDLSFNQLTYLSPEAFSSLARLTTLNLGYNRIGNLDPDVLVWLPSLQKLFLNDNALPTLEAEVLQRLPSAVSLRLDGNPWSCTCLIRPLWSWMDENRDRIRDV</sequence>
<keyword evidence="4" id="KW-1185">Reference proteome</keyword>
<dbReference type="SMART" id="SM00369">
    <property type="entry name" value="LRR_TYP"/>
    <property type="match status" value="5"/>
</dbReference>
<dbReference type="Gene3D" id="3.80.10.10">
    <property type="entry name" value="Ribonuclease Inhibitor"/>
    <property type="match status" value="1"/>
</dbReference>
<dbReference type="AlphaFoldDB" id="A0AAV7R487"/>
<organism evidence="3 4">
    <name type="scientific">Pleurodeles waltl</name>
    <name type="common">Iberian ribbed newt</name>
    <dbReference type="NCBI Taxonomy" id="8319"/>
    <lineage>
        <taxon>Eukaryota</taxon>
        <taxon>Metazoa</taxon>
        <taxon>Chordata</taxon>
        <taxon>Craniata</taxon>
        <taxon>Vertebrata</taxon>
        <taxon>Euteleostomi</taxon>
        <taxon>Amphibia</taxon>
        <taxon>Batrachia</taxon>
        <taxon>Caudata</taxon>
        <taxon>Salamandroidea</taxon>
        <taxon>Salamandridae</taxon>
        <taxon>Pleurodelinae</taxon>
        <taxon>Pleurodeles</taxon>
    </lineage>
</organism>
<comment type="caution">
    <text evidence="3">The sequence shown here is derived from an EMBL/GenBank/DDBJ whole genome shotgun (WGS) entry which is preliminary data.</text>
</comment>
<protein>
    <submittedName>
        <fullName evidence="3">Uncharacterized protein</fullName>
    </submittedName>
</protein>
<accession>A0AAV7R487</accession>
<dbReference type="PANTHER" id="PTHR24369:SF160">
    <property type="entry name" value="VASORIN"/>
    <property type="match status" value="1"/>
</dbReference>
<dbReference type="InterPro" id="IPR003591">
    <property type="entry name" value="Leu-rich_rpt_typical-subtyp"/>
</dbReference>
<dbReference type="EMBL" id="JANPWB010000010">
    <property type="protein sequence ID" value="KAJ1145430.1"/>
    <property type="molecule type" value="Genomic_DNA"/>
</dbReference>
<name>A0AAV7R487_PLEWA</name>
<evidence type="ECO:0000256" key="2">
    <source>
        <dbReference type="ARBA" id="ARBA00022737"/>
    </source>
</evidence>
<reference evidence="3" key="1">
    <citation type="journal article" date="2022" name="bioRxiv">
        <title>Sequencing and chromosome-scale assembly of the giantPleurodeles waltlgenome.</title>
        <authorList>
            <person name="Brown T."/>
            <person name="Elewa A."/>
            <person name="Iarovenko S."/>
            <person name="Subramanian E."/>
            <person name="Araus A.J."/>
            <person name="Petzold A."/>
            <person name="Susuki M."/>
            <person name="Suzuki K.-i.T."/>
            <person name="Hayashi T."/>
            <person name="Toyoda A."/>
            <person name="Oliveira C."/>
            <person name="Osipova E."/>
            <person name="Leigh N.D."/>
            <person name="Simon A."/>
            <person name="Yun M.H."/>
        </authorList>
    </citation>
    <scope>NUCLEOTIDE SEQUENCE</scope>
    <source>
        <strain evidence="3">20211129_DDA</strain>
        <tissue evidence="3">Liver</tissue>
    </source>
</reference>
<dbReference type="InterPro" id="IPR032675">
    <property type="entry name" value="LRR_dom_sf"/>
</dbReference>
<dbReference type="GO" id="GO:0005886">
    <property type="term" value="C:plasma membrane"/>
    <property type="evidence" value="ECO:0007669"/>
    <property type="project" value="TreeGrafter"/>
</dbReference>
<gene>
    <name evidence="3" type="ORF">NDU88_011717</name>
</gene>
<dbReference type="SUPFAM" id="SSF52058">
    <property type="entry name" value="L domain-like"/>
    <property type="match status" value="1"/>
</dbReference>
<dbReference type="InterPro" id="IPR001611">
    <property type="entry name" value="Leu-rich_rpt"/>
</dbReference>
<dbReference type="Pfam" id="PF13855">
    <property type="entry name" value="LRR_8"/>
    <property type="match status" value="1"/>
</dbReference>
<dbReference type="PROSITE" id="PS51450">
    <property type="entry name" value="LRR"/>
    <property type="match status" value="1"/>
</dbReference>
<proteinExistence type="predicted"/>
<evidence type="ECO:0000256" key="1">
    <source>
        <dbReference type="ARBA" id="ARBA00022614"/>
    </source>
</evidence>